<feature type="region of interest" description="Disordered" evidence="1">
    <location>
        <begin position="145"/>
        <end position="179"/>
    </location>
</feature>
<evidence type="ECO:0000313" key="3">
    <source>
        <dbReference type="EMBL" id="ORX74417.1"/>
    </source>
</evidence>
<feature type="region of interest" description="Disordered" evidence="1">
    <location>
        <begin position="228"/>
        <end position="261"/>
    </location>
</feature>
<feature type="compositionally biased region" description="Acidic residues" evidence="1">
    <location>
        <begin position="532"/>
        <end position="546"/>
    </location>
</feature>
<feature type="compositionally biased region" description="Basic and acidic residues" evidence="1">
    <location>
        <begin position="145"/>
        <end position="154"/>
    </location>
</feature>
<dbReference type="Proteomes" id="UP000193922">
    <property type="component" value="Unassembled WGS sequence"/>
</dbReference>
<evidence type="ECO:0000256" key="1">
    <source>
        <dbReference type="SAM" id="MobiDB-lite"/>
    </source>
</evidence>
<feature type="compositionally biased region" description="Basic and acidic residues" evidence="1">
    <location>
        <begin position="394"/>
        <end position="408"/>
    </location>
</feature>
<gene>
    <name evidence="3" type="ORF">DL89DRAFT_15744</name>
</gene>
<reference evidence="3 4" key="1">
    <citation type="submission" date="2016-07" db="EMBL/GenBank/DDBJ databases">
        <title>Pervasive Adenine N6-methylation of Active Genes in Fungi.</title>
        <authorList>
            <consortium name="DOE Joint Genome Institute"/>
            <person name="Mondo S.J."/>
            <person name="Dannebaum R.O."/>
            <person name="Kuo R.C."/>
            <person name="Labutti K."/>
            <person name="Haridas S."/>
            <person name="Kuo A."/>
            <person name="Salamov A."/>
            <person name="Ahrendt S.R."/>
            <person name="Lipzen A."/>
            <person name="Sullivan W."/>
            <person name="Andreopoulos W.B."/>
            <person name="Clum A."/>
            <person name="Lindquist E."/>
            <person name="Daum C."/>
            <person name="Ramamoorthy G.K."/>
            <person name="Gryganskyi A."/>
            <person name="Culley D."/>
            <person name="Magnuson J.K."/>
            <person name="James T.Y."/>
            <person name="O'Malley M.A."/>
            <person name="Stajich J.E."/>
            <person name="Spatafora J.W."/>
            <person name="Visel A."/>
            <person name="Grigoriev I.V."/>
        </authorList>
    </citation>
    <scope>NUCLEOTIDE SEQUENCE [LARGE SCALE GENOMIC DNA]</scope>
    <source>
        <strain evidence="3 4">ATCC 12442</strain>
    </source>
</reference>
<feature type="compositionally biased region" description="Low complexity" evidence="1">
    <location>
        <begin position="576"/>
        <end position="598"/>
    </location>
</feature>
<organism evidence="3 4">
    <name type="scientific">Linderina pennispora</name>
    <dbReference type="NCBI Taxonomy" id="61395"/>
    <lineage>
        <taxon>Eukaryota</taxon>
        <taxon>Fungi</taxon>
        <taxon>Fungi incertae sedis</taxon>
        <taxon>Zoopagomycota</taxon>
        <taxon>Kickxellomycotina</taxon>
        <taxon>Kickxellomycetes</taxon>
        <taxon>Kickxellales</taxon>
        <taxon>Kickxellaceae</taxon>
        <taxon>Linderina</taxon>
    </lineage>
</organism>
<sequence>MEAHAEAIKRRCKLRVNFVGVDEYDHEDRTQPYRKLIYIANSTDQVGDVRKGINTLFAKLYPDDGHQDVAMLRDSMMCDVADDFMVSDVFDESPVVYAAMRGLEILEVPNAESTAAPPTAGRQKRKRYTLTPADITNHIAGRSDSLDISKHPRFDGINGHGLAAPHSPEHTPSMTGPDLQSTMDVHDDNLYVGERQDRPNGASVLRSRFGSSPELWSNIDIIHHAPAISHSSSNPFSPEASGPKVNEPEHEPEAAPSEDTAAATYAPTDKEASPVREILATELPPVPTQDLRAEEVGIGGIGSPSLFTRRPAKRKSGWDPSSSPDLNGLAASVRQEQLSPFVLDTSEPVAIAKASVSDSQEPPTKRGRIDAENPEKALIEKEPDVADEAEPEAESEKEPEPESAHEPSSEDEGTIATRLRRRRVDYASLIKGKNTTEPTGPATRGRSHSRKQVSAEPISPPARGRGRGRGGTRKQSAASSISPATRGRGRPRRQSSKATVDTDNSDNEVPETAPVQRERRGAAGKSYTEWPTDLEEESTESADGGESDTSNADEAPAVEKIIENELESAAAIDEGAASTATAVPAEEPAAVPATPVESGESTRSAGPSGSDEPVELTEIVVSAVSKDSAMEAVPEVEEMAIDPVSKARSHRGWHYR</sequence>
<evidence type="ECO:0000259" key="2">
    <source>
        <dbReference type="Pfam" id="PF10407"/>
    </source>
</evidence>
<comment type="caution">
    <text evidence="3">The sequence shown here is derived from an EMBL/GenBank/DDBJ whole genome shotgun (WGS) entry which is preliminary data.</text>
</comment>
<protein>
    <recommendedName>
        <fullName evidence="2">Nucleolar protein Dnt1-like N-terminal domain-containing protein</fullName>
    </recommendedName>
</protein>
<evidence type="ECO:0000313" key="4">
    <source>
        <dbReference type="Proteomes" id="UP000193922"/>
    </source>
</evidence>
<dbReference type="InterPro" id="IPR018844">
    <property type="entry name" value="Dnt1-like_N"/>
</dbReference>
<feature type="compositionally biased region" description="Basic and acidic residues" evidence="1">
    <location>
        <begin position="363"/>
        <end position="384"/>
    </location>
</feature>
<name>A0A1Y1WLI7_9FUNG</name>
<dbReference type="Pfam" id="PF10407">
    <property type="entry name" value="Cytokin_check_N"/>
    <property type="match status" value="1"/>
</dbReference>
<feature type="compositionally biased region" description="Basic residues" evidence="1">
    <location>
        <begin position="647"/>
        <end position="656"/>
    </location>
</feature>
<dbReference type="EMBL" id="MCFD01000001">
    <property type="protein sequence ID" value="ORX74417.1"/>
    <property type="molecule type" value="Genomic_DNA"/>
</dbReference>
<feature type="region of interest" description="Disordered" evidence="1">
    <location>
        <begin position="352"/>
        <end position="656"/>
    </location>
</feature>
<dbReference type="OrthoDB" id="5591381at2759"/>
<feature type="region of interest" description="Disordered" evidence="1">
    <location>
        <begin position="285"/>
        <end position="332"/>
    </location>
</feature>
<feature type="domain" description="Nucleolar protein Dnt1-like N-terminal" evidence="2">
    <location>
        <begin position="33"/>
        <end position="96"/>
    </location>
</feature>
<keyword evidence="4" id="KW-1185">Reference proteome</keyword>
<dbReference type="AlphaFoldDB" id="A0A1Y1WLI7"/>
<accession>A0A1Y1WLI7</accession>
<feature type="compositionally biased region" description="Polar residues" evidence="1">
    <location>
        <begin position="474"/>
        <end position="483"/>
    </location>
</feature>
<dbReference type="RefSeq" id="XP_040747628.1">
    <property type="nucleotide sequence ID" value="XM_040883625.1"/>
</dbReference>
<proteinExistence type="predicted"/>
<feature type="compositionally biased region" description="Polar residues" evidence="1">
    <location>
        <begin position="170"/>
        <end position="179"/>
    </location>
</feature>
<dbReference type="GeneID" id="63800273"/>